<reference evidence="2" key="1">
    <citation type="journal article" date="2019" name="Int. J. Syst. Evol. Microbiol.">
        <title>The Global Catalogue of Microorganisms (GCM) 10K type strain sequencing project: providing services to taxonomists for standard genome sequencing and annotation.</title>
        <authorList>
            <consortium name="The Broad Institute Genomics Platform"/>
            <consortium name="The Broad Institute Genome Sequencing Center for Infectious Disease"/>
            <person name="Wu L."/>
            <person name="Ma J."/>
        </authorList>
    </citation>
    <scope>NUCLEOTIDE SEQUENCE [LARGE SCALE GENOMIC DNA]</scope>
    <source>
        <strain evidence="2">JCM 4358</strain>
    </source>
</reference>
<gene>
    <name evidence="1" type="ORF">GCM10010255_45920</name>
</gene>
<keyword evidence="2" id="KW-1185">Reference proteome</keyword>
<dbReference type="Gene3D" id="1.20.200.10">
    <property type="entry name" value="Fumarase/aspartase (Central domain)"/>
    <property type="match status" value="1"/>
</dbReference>
<protein>
    <submittedName>
        <fullName evidence="1">Uncharacterized protein</fullName>
    </submittedName>
</protein>
<evidence type="ECO:0000313" key="1">
    <source>
        <dbReference type="EMBL" id="GAA2405888.1"/>
    </source>
</evidence>
<evidence type="ECO:0000313" key="2">
    <source>
        <dbReference type="Proteomes" id="UP001499986"/>
    </source>
</evidence>
<dbReference type="EMBL" id="BAAASE010000005">
    <property type="protein sequence ID" value="GAA2405888.1"/>
    <property type="molecule type" value="Genomic_DNA"/>
</dbReference>
<name>A0ABP5VKT5_9ACTN</name>
<comment type="caution">
    <text evidence="1">The sequence shown here is derived from an EMBL/GenBank/DDBJ whole genome shotgun (WGS) entry which is preliminary data.</text>
</comment>
<organism evidence="1 2">
    <name type="scientific">Streptomyces coeruleofuscus</name>
    <dbReference type="NCBI Taxonomy" id="66879"/>
    <lineage>
        <taxon>Bacteria</taxon>
        <taxon>Bacillati</taxon>
        <taxon>Actinomycetota</taxon>
        <taxon>Actinomycetes</taxon>
        <taxon>Kitasatosporales</taxon>
        <taxon>Streptomycetaceae</taxon>
        <taxon>Streptomyces</taxon>
    </lineage>
</organism>
<sequence length="86" mass="9648">MTERAWWILGSLLLAVNQLAHLTGHRDRTEARLWRELREEFPPVDQDRPLAAEITRAAGPAQSRFGPLAATDPDTTLTHTRHAVAV</sequence>
<accession>A0ABP5VKT5</accession>
<proteinExistence type="predicted"/>
<dbReference type="Proteomes" id="UP001499986">
    <property type="component" value="Unassembled WGS sequence"/>
</dbReference>